<dbReference type="Proteomes" id="UP000236161">
    <property type="component" value="Unassembled WGS sequence"/>
</dbReference>
<feature type="region of interest" description="Disordered" evidence="1">
    <location>
        <begin position="117"/>
        <end position="139"/>
    </location>
</feature>
<dbReference type="EMBL" id="KZ451911">
    <property type="protein sequence ID" value="PKA62984.1"/>
    <property type="molecule type" value="Genomic_DNA"/>
</dbReference>
<evidence type="ECO:0000313" key="3">
    <source>
        <dbReference type="Proteomes" id="UP000236161"/>
    </source>
</evidence>
<protein>
    <submittedName>
        <fullName evidence="2">Uncharacterized protein</fullName>
    </submittedName>
</protein>
<name>A0A2I0B5B3_9ASPA</name>
<reference evidence="2 3" key="1">
    <citation type="journal article" date="2017" name="Nature">
        <title>The Apostasia genome and the evolution of orchids.</title>
        <authorList>
            <person name="Zhang G.Q."/>
            <person name="Liu K.W."/>
            <person name="Li Z."/>
            <person name="Lohaus R."/>
            <person name="Hsiao Y.Y."/>
            <person name="Niu S.C."/>
            <person name="Wang J.Y."/>
            <person name="Lin Y.C."/>
            <person name="Xu Q."/>
            <person name="Chen L.J."/>
            <person name="Yoshida K."/>
            <person name="Fujiwara S."/>
            <person name="Wang Z.W."/>
            <person name="Zhang Y.Q."/>
            <person name="Mitsuda N."/>
            <person name="Wang M."/>
            <person name="Liu G.H."/>
            <person name="Pecoraro L."/>
            <person name="Huang H.X."/>
            <person name="Xiao X.J."/>
            <person name="Lin M."/>
            <person name="Wu X.Y."/>
            <person name="Wu W.L."/>
            <person name="Chen Y.Y."/>
            <person name="Chang S.B."/>
            <person name="Sakamoto S."/>
            <person name="Ohme-Takagi M."/>
            <person name="Yagi M."/>
            <person name="Zeng S.J."/>
            <person name="Shen C.Y."/>
            <person name="Yeh C.M."/>
            <person name="Luo Y.B."/>
            <person name="Tsai W.C."/>
            <person name="Van de Peer Y."/>
            <person name="Liu Z.J."/>
        </authorList>
    </citation>
    <scope>NUCLEOTIDE SEQUENCE [LARGE SCALE GENOMIC DNA]</scope>
    <source>
        <strain evidence="3">cv. Shenzhen</strain>
        <tissue evidence="2">Stem</tissue>
    </source>
</reference>
<organism evidence="2 3">
    <name type="scientific">Apostasia shenzhenica</name>
    <dbReference type="NCBI Taxonomy" id="1088818"/>
    <lineage>
        <taxon>Eukaryota</taxon>
        <taxon>Viridiplantae</taxon>
        <taxon>Streptophyta</taxon>
        <taxon>Embryophyta</taxon>
        <taxon>Tracheophyta</taxon>
        <taxon>Spermatophyta</taxon>
        <taxon>Magnoliopsida</taxon>
        <taxon>Liliopsida</taxon>
        <taxon>Asparagales</taxon>
        <taxon>Orchidaceae</taxon>
        <taxon>Apostasioideae</taxon>
        <taxon>Apostasia</taxon>
    </lineage>
</organism>
<proteinExistence type="predicted"/>
<keyword evidence="3" id="KW-1185">Reference proteome</keyword>
<evidence type="ECO:0000256" key="1">
    <source>
        <dbReference type="SAM" id="MobiDB-lite"/>
    </source>
</evidence>
<gene>
    <name evidence="2" type="ORF">AXF42_Ash007780</name>
</gene>
<accession>A0A2I0B5B3</accession>
<sequence length="213" mass="24020">MQLQWWLQQSSMTPKLRRTVQLSPTLGREKEVRGTGLPPTLNSGRNRKLGQACMRVPYIFNRHGELARRSLSQSQHTHQAWSRHDAFALCKRDQGGLPLRSLIPYRCHQWNRRLSEGGAPAAASGERQRGAGVGRAEAGRARRRSDGTLLLAAVKFLAMFMSLPTLDLHDMVTCQIRGWLPRCVNNLPNSGMIVYVTLLYLQDIGVAKDPMYM</sequence>
<dbReference type="AlphaFoldDB" id="A0A2I0B5B3"/>
<evidence type="ECO:0000313" key="2">
    <source>
        <dbReference type="EMBL" id="PKA62984.1"/>
    </source>
</evidence>